<evidence type="ECO:0008006" key="3">
    <source>
        <dbReference type="Google" id="ProtNLM"/>
    </source>
</evidence>
<keyword evidence="2" id="KW-1185">Reference proteome</keyword>
<evidence type="ECO:0000313" key="1">
    <source>
        <dbReference type="EMBL" id="OYR56963.1"/>
    </source>
</evidence>
<evidence type="ECO:0000313" key="2">
    <source>
        <dbReference type="Proteomes" id="UP000216308"/>
    </source>
</evidence>
<reference evidence="1 2" key="1">
    <citation type="journal article" date="2014" name="Front. Microbiol.">
        <title>Population and genomic analysis of the genus Halorubrum.</title>
        <authorList>
            <person name="Fullmer M.S."/>
            <person name="Soucy S.M."/>
            <person name="Swithers K.S."/>
            <person name="Makkay A.M."/>
            <person name="Wheeler R."/>
            <person name="Ventosa A."/>
            <person name="Gogarten J.P."/>
            <person name="Papke R.T."/>
        </authorList>
    </citation>
    <scope>NUCLEOTIDE SEQUENCE [LARGE SCALE GENOMIC DNA]</scope>
    <source>
        <strain evidence="1 2">Cb34</strain>
    </source>
</reference>
<comment type="caution">
    <text evidence="1">The sequence shown here is derived from an EMBL/GenBank/DDBJ whole genome shotgun (WGS) entry which is preliminary data.</text>
</comment>
<sequence>MLVEPISSPDPTDDLDTHRDLAENIIKHSISRQLADRITAPFLVPVFPRVTAETNTDRFIQQLNARSLQIDGKFERVDKQLLRMTEHAQTLLAAEFNTTTPTPPELLLNGFSSSGHFVNKFTVLHPTHVAGVTAGGVNGMVTLPTDSVPWYDDPVPYPIGTAAIRDLTGNPFNLEAFRTTPQYYYLGGDDDIDTLPDPSLWTDDEHGDRQAIARNVYGTGDPSHDRFPRCRDMYRKQDIPAVFGIYADTGHTPRPASTDVIAFHEDVVLSNTGIHSFAATLDARAL</sequence>
<gene>
    <name evidence="1" type="ORF">DJ70_07045</name>
</gene>
<dbReference type="AlphaFoldDB" id="A0A256IKJ4"/>
<organism evidence="1 2">
    <name type="scientific">Halorubrum halodurans</name>
    <dbReference type="NCBI Taxonomy" id="1383851"/>
    <lineage>
        <taxon>Archaea</taxon>
        <taxon>Methanobacteriati</taxon>
        <taxon>Methanobacteriota</taxon>
        <taxon>Stenosarchaea group</taxon>
        <taxon>Halobacteria</taxon>
        <taxon>Halobacteriales</taxon>
        <taxon>Haloferacaceae</taxon>
        <taxon>Halorubrum</taxon>
    </lineage>
</organism>
<accession>A0A256IKJ4</accession>
<dbReference type="InterPro" id="IPR029058">
    <property type="entry name" value="AB_hydrolase_fold"/>
</dbReference>
<dbReference type="Proteomes" id="UP000216308">
    <property type="component" value="Unassembled WGS sequence"/>
</dbReference>
<proteinExistence type="predicted"/>
<dbReference type="EMBL" id="NHPJ01000072">
    <property type="protein sequence ID" value="OYR56963.1"/>
    <property type="molecule type" value="Genomic_DNA"/>
</dbReference>
<dbReference type="Gene3D" id="3.40.50.1820">
    <property type="entry name" value="alpha/beta hydrolase"/>
    <property type="match status" value="1"/>
</dbReference>
<protein>
    <recommendedName>
        <fullName evidence="3">Alpha/beta hydrolase</fullName>
    </recommendedName>
</protein>
<name>A0A256IKJ4_9EURY</name>